<organism evidence="12 13">
    <name type="scientific">Petromyzon marinus</name>
    <name type="common">Sea lamprey</name>
    <dbReference type="NCBI Taxonomy" id="7757"/>
    <lineage>
        <taxon>Eukaryota</taxon>
        <taxon>Metazoa</taxon>
        <taxon>Chordata</taxon>
        <taxon>Craniata</taxon>
        <taxon>Vertebrata</taxon>
        <taxon>Cyclostomata</taxon>
        <taxon>Hyperoartia</taxon>
        <taxon>Petromyzontiformes</taxon>
        <taxon>Petromyzontidae</taxon>
        <taxon>Petromyzon</taxon>
    </lineage>
</organism>
<evidence type="ECO:0000256" key="4">
    <source>
        <dbReference type="ARBA" id="ARBA00022490"/>
    </source>
</evidence>
<gene>
    <name evidence="13" type="primary">IQCG</name>
</gene>
<name>A0AAJ7U6W2_PETMA</name>
<dbReference type="RefSeq" id="XP_032830968.1">
    <property type="nucleotide sequence ID" value="XM_032975077.1"/>
</dbReference>
<evidence type="ECO:0000256" key="11">
    <source>
        <dbReference type="SAM" id="MobiDB-lite"/>
    </source>
</evidence>
<keyword evidence="6" id="KW-0969">Cilium</keyword>
<dbReference type="CDD" id="cd23766">
    <property type="entry name" value="IQCG"/>
    <property type="match status" value="1"/>
</dbReference>
<dbReference type="Pfam" id="PF00612">
    <property type="entry name" value="IQ"/>
    <property type="match status" value="1"/>
</dbReference>
<evidence type="ECO:0000256" key="8">
    <source>
        <dbReference type="ARBA" id="ARBA00023273"/>
    </source>
</evidence>
<evidence type="ECO:0000256" key="9">
    <source>
        <dbReference type="ARBA" id="ARBA00032183"/>
    </source>
</evidence>
<comment type="similarity">
    <text evidence="2">Belongs to the DRC9 family.</text>
</comment>
<feature type="region of interest" description="Disordered" evidence="11">
    <location>
        <begin position="1"/>
        <end position="20"/>
    </location>
</feature>
<keyword evidence="10" id="KW-0175">Coiled coil</keyword>
<evidence type="ECO:0000256" key="6">
    <source>
        <dbReference type="ARBA" id="ARBA00023069"/>
    </source>
</evidence>
<keyword evidence="7" id="KW-0206">Cytoskeleton</keyword>
<dbReference type="AlphaFoldDB" id="A0AAJ7U6W2"/>
<keyword evidence="4" id="KW-0963">Cytoplasm</keyword>
<proteinExistence type="inferred from homology"/>
<dbReference type="GO" id="GO:0007288">
    <property type="term" value="P:sperm axoneme assembly"/>
    <property type="evidence" value="ECO:0007669"/>
    <property type="project" value="TreeGrafter"/>
</dbReference>
<sequence>MDGEAASRGPGGRVAAPPGGQTHLSPVDALCVSLILEDCLHQLEILGCIAPCAPAKIPGIRTSTDQEFRDAPGQDPIPSDTLRKVQADRRFAEAVIAETLQEVRAGGTFQSLLSAVASEKEKRDAHDAAIAREEEARKRVAALQKEIYDLKKEKENELQRLEEEITTLKDELQEAKARSAMEGRYARRMAQARLSQAARRREHVELALRDEVQTLGSELDNENRVHMDIDTFLRRHYADLSEQLEFWMEKYDHDLEAKQQELNNLKATHASDLAHLQDLARQYSEFEAVVIEDRLEREAERKRLEQEELELRCTVKIQAWWRGVMVRRGLGQYKAPKKAKKGKKGKKAKKGGKKKK</sequence>
<dbReference type="GO" id="GO:0005737">
    <property type="term" value="C:cytoplasm"/>
    <property type="evidence" value="ECO:0007669"/>
    <property type="project" value="TreeGrafter"/>
</dbReference>
<reference evidence="13" key="1">
    <citation type="submission" date="2025-08" db="UniProtKB">
        <authorList>
            <consortium name="RefSeq"/>
        </authorList>
    </citation>
    <scope>IDENTIFICATION</scope>
    <source>
        <tissue evidence="13">Sperm</tissue>
    </source>
</reference>
<protein>
    <recommendedName>
        <fullName evidence="3">Dynein regulatory complex protein 9</fullName>
    </recommendedName>
    <alternativeName>
        <fullName evidence="9">IQ domain-containing protein G</fullName>
    </alternativeName>
</protein>
<keyword evidence="5" id="KW-0282">Flagellum</keyword>
<evidence type="ECO:0000256" key="1">
    <source>
        <dbReference type="ARBA" id="ARBA00004611"/>
    </source>
</evidence>
<comment type="subcellular location">
    <subcellularLocation>
        <location evidence="1">Cytoplasm</location>
        <location evidence="1">Cytoskeleton</location>
        <location evidence="1">Flagellum axoneme</location>
    </subcellularLocation>
</comment>
<keyword evidence="8" id="KW-0966">Cell projection</keyword>
<dbReference type="Proteomes" id="UP001318040">
    <property type="component" value="Chromosome 55"/>
</dbReference>
<feature type="coiled-coil region" evidence="10">
    <location>
        <begin position="126"/>
        <end position="178"/>
    </location>
</feature>
<accession>A0AAJ7U6W2</accession>
<evidence type="ECO:0000256" key="2">
    <source>
        <dbReference type="ARBA" id="ARBA00008222"/>
    </source>
</evidence>
<feature type="compositionally biased region" description="Basic residues" evidence="11">
    <location>
        <begin position="335"/>
        <end position="356"/>
    </location>
</feature>
<feature type="region of interest" description="Disordered" evidence="11">
    <location>
        <begin position="332"/>
        <end position="356"/>
    </location>
</feature>
<dbReference type="InterPro" id="IPR000048">
    <property type="entry name" value="IQ_motif_EF-hand-BS"/>
</dbReference>
<evidence type="ECO:0000256" key="7">
    <source>
        <dbReference type="ARBA" id="ARBA00023212"/>
    </source>
</evidence>
<evidence type="ECO:0000313" key="12">
    <source>
        <dbReference type="Proteomes" id="UP001318040"/>
    </source>
</evidence>
<evidence type="ECO:0000313" key="13">
    <source>
        <dbReference type="RefSeq" id="XP_032830968.1"/>
    </source>
</evidence>
<dbReference type="PROSITE" id="PS50096">
    <property type="entry name" value="IQ"/>
    <property type="match status" value="1"/>
</dbReference>
<dbReference type="PANTHER" id="PTHR14871:SF1">
    <property type="entry name" value="DYNEIN REGULATORY COMPLEX PROTEIN 9"/>
    <property type="match status" value="1"/>
</dbReference>
<evidence type="ECO:0000256" key="3">
    <source>
        <dbReference type="ARBA" id="ARBA00013738"/>
    </source>
</evidence>
<keyword evidence="12" id="KW-1185">Reference proteome</keyword>
<evidence type="ECO:0000256" key="5">
    <source>
        <dbReference type="ARBA" id="ARBA00022846"/>
    </source>
</evidence>
<evidence type="ECO:0000256" key="10">
    <source>
        <dbReference type="SAM" id="Coils"/>
    </source>
</evidence>
<dbReference type="GO" id="GO:0036126">
    <property type="term" value="C:sperm flagellum"/>
    <property type="evidence" value="ECO:0007669"/>
    <property type="project" value="TreeGrafter"/>
</dbReference>
<dbReference type="InterPro" id="IPR042618">
    <property type="entry name" value="IQCG"/>
</dbReference>
<dbReference type="PANTHER" id="PTHR14871">
    <property type="entry name" value="DYNEIN REGULATORY COMPLEX PROTEIN 9"/>
    <property type="match status" value="1"/>
</dbReference>